<sequence>MGKKHGVSHTVKDGVNIIKSNFTVLSSNHGSCTVIKCTGIVPYVNPSRPSTDERFRPSRLSLQLPPATTATPSSYPGGASEPPHPSCRASFFLCSDALPVKSGPLRVRACLSSHHANARIVYRMNPGREVREAVWYRCTGTAVCGTLLSASAEGNLIGKVDKLFEEMPERRYGEHCKAVRGNAKEGKK</sequence>
<dbReference type="HOGENOM" id="CLU_1443123_0_0_1"/>
<accession>J3MAV3</accession>
<keyword evidence="3" id="KW-1185">Reference proteome</keyword>
<evidence type="ECO:0000256" key="1">
    <source>
        <dbReference type="SAM" id="MobiDB-lite"/>
    </source>
</evidence>
<evidence type="ECO:0000313" key="3">
    <source>
        <dbReference type="Proteomes" id="UP000006038"/>
    </source>
</evidence>
<dbReference type="Gramene" id="OB06G11470.1">
    <property type="protein sequence ID" value="OB06G11470.1"/>
    <property type="gene ID" value="OB06G11470"/>
</dbReference>
<proteinExistence type="predicted"/>
<feature type="region of interest" description="Disordered" evidence="1">
    <location>
        <begin position="47"/>
        <end position="82"/>
    </location>
</feature>
<reference evidence="2" key="2">
    <citation type="submission" date="2013-04" db="UniProtKB">
        <authorList>
            <consortium name="EnsemblPlants"/>
        </authorList>
    </citation>
    <scope>IDENTIFICATION</scope>
</reference>
<organism evidence="2">
    <name type="scientific">Oryza brachyantha</name>
    <name type="common">malo sina</name>
    <dbReference type="NCBI Taxonomy" id="4533"/>
    <lineage>
        <taxon>Eukaryota</taxon>
        <taxon>Viridiplantae</taxon>
        <taxon>Streptophyta</taxon>
        <taxon>Embryophyta</taxon>
        <taxon>Tracheophyta</taxon>
        <taxon>Spermatophyta</taxon>
        <taxon>Magnoliopsida</taxon>
        <taxon>Liliopsida</taxon>
        <taxon>Poales</taxon>
        <taxon>Poaceae</taxon>
        <taxon>BOP clade</taxon>
        <taxon>Oryzoideae</taxon>
        <taxon>Oryzeae</taxon>
        <taxon>Oryzinae</taxon>
        <taxon>Oryza</taxon>
    </lineage>
</organism>
<dbReference type="Proteomes" id="UP000006038">
    <property type="component" value="Chromosome 6"/>
</dbReference>
<dbReference type="EnsemblPlants" id="OB06G11470.1">
    <property type="protein sequence ID" value="OB06G11470.1"/>
    <property type="gene ID" value="OB06G11470"/>
</dbReference>
<reference evidence="2" key="1">
    <citation type="journal article" date="2013" name="Nat. Commun.">
        <title>Whole-genome sequencing of Oryza brachyantha reveals mechanisms underlying Oryza genome evolution.</title>
        <authorList>
            <person name="Chen J."/>
            <person name="Huang Q."/>
            <person name="Gao D."/>
            <person name="Wang J."/>
            <person name="Lang Y."/>
            <person name="Liu T."/>
            <person name="Li B."/>
            <person name="Bai Z."/>
            <person name="Luis Goicoechea J."/>
            <person name="Liang C."/>
            <person name="Chen C."/>
            <person name="Zhang W."/>
            <person name="Sun S."/>
            <person name="Liao Y."/>
            <person name="Zhang X."/>
            <person name="Yang L."/>
            <person name="Song C."/>
            <person name="Wang M."/>
            <person name="Shi J."/>
            <person name="Liu G."/>
            <person name="Liu J."/>
            <person name="Zhou H."/>
            <person name="Zhou W."/>
            <person name="Yu Q."/>
            <person name="An N."/>
            <person name="Chen Y."/>
            <person name="Cai Q."/>
            <person name="Wang B."/>
            <person name="Liu B."/>
            <person name="Min J."/>
            <person name="Huang Y."/>
            <person name="Wu H."/>
            <person name="Li Z."/>
            <person name="Zhang Y."/>
            <person name="Yin Y."/>
            <person name="Song W."/>
            <person name="Jiang J."/>
            <person name="Jackson S.A."/>
            <person name="Wing R.A."/>
            <person name="Wang J."/>
            <person name="Chen M."/>
        </authorList>
    </citation>
    <scope>NUCLEOTIDE SEQUENCE [LARGE SCALE GENOMIC DNA]</scope>
    <source>
        <strain evidence="2">cv. IRGC 101232</strain>
    </source>
</reference>
<dbReference type="AlphaFoldDB" id="J3MAV3"/>
<name>J3MAV3_ORYBR</name>
<evidence type="ECO:0000313" key="2">
    <source>
        <dbReference type="EnsemblPlants" id="OB06G11470.1"/>
    </source>
</evidence>
<protein>
    <submittedName>
        <fullName evidence="2">Uncharacterized protein</fullName>
    </submittedName>
</protein>
<feature type="compositionally biased region" description="Low complexity" evidence="1">
    <location>
        <begin position="60"/>
        <end position="74"/>
    </location>
</feature>